<evidence type="ECO:0000256" key="1">
    <source>
        <dbReference type="ARBA" id="ARBA00000349"/>
    </source>
</evidence>
<keyword evidence="11" id="KW-0439">Lignin degradation</keyword>
<evidence type="ECO:0000259" key="15">
    <source>
        <dbReference type="Pfam" id="PF07732"/>
    </source>
</evidence>
<dbReference type="FunFam" id="2.60.40.420:FF:000046">
    <property type="entry name" value="Multicopper oxidase"/>
    <property type="match status" value="1"/>
</dbReference>
<dbReference type="InterPro" id="IPR033138">
    <property type="entry name" value="Cu_oxidase_CS"/>
</dbReference>
<dbReference type="FunFam" id="2.60.40.420:FF:000045">
    <property type="entry name" value="Laccase 2"/>
    <property type="match status" value="1"/>
</dbReference>
<comment type="cofactor">
    <cofactor evidence="2">
        <name>Cu cation</name>
        <dbReference type="ChEBI" id="CHEBI:23378"/>
    </cofactor>
</comment>
<dbReference type="InterPro" id="IPR011707">
    <property type="entry name" value="Cu-oxidase-like_N"/>
</dbReference>
<dbReference type="GO" id="GO:0005507">
    <property type="term" value="F:copper ion binding"/>
    <property type="evidence" value="ECO:0007669"/>
    <property type="project" value="InterPro"/>
</dbReference>
<keyword evidence="7" id="KW-0560">Oxidoreductase</keyword>
<feature type="domain" description="Plastocyanin-like" evidence="14">
    <location>
        <begin position="423"/>
        <end position="550"/>
    </location>
</feature>
<evidence type="ECO:0000313" key="16">
    <source>
        <dbReference type="EMBL" id="ROW00953.1"/>
    </source>
</evidence>
<feature type="signal peptide" evidence="12">
    <location>
        <begin position="1"/>
        <end position="22"/>
    </location>
</feature>
<dbReference type="FunFam" id="2.60.40.420:FF:000021">
    <property type="entry name" value="Extracellular dihydrogeodin oxidase/laccase"/>
    <property type="match status" value="1"/>
</dbReference>
<dbReference type="EC" id="1.10.3.2" evidence="4"/>
<feature type="domain" description="Plastocyanin-like" evidence="15">
    <location>
        <begin position="85"/>
        <end position="194"/>
    </location>
</feature>
<organism evidence="16 17">
    <name type="scientific">Cytospora chrysosperma</name>
    <name type="common">Cytospora canker fungus</name>
    <name type="synonym">Sphaeria chrysosperma</name>
    <dbReference type="NCBI Taxonomy" id="252740"/>
    <lineage>
        <taxon>Eukaryota</taxon>
        <taxon>Fungi</taxon>
        <taxon>Dikarya</taxon>
        <taxon>Ascomycota</taxon>
        <taxon>Pezizomycotina</taxon>
        <taxon>Sordariomycetes</taxon>
        <taxon>Sordariomycetidae</taxon>
        <taxon>Diaporthales</taxon>
        <taxon>Cytosporaceae</taxon>
        <taxon>Cytospora</taxon>
    </lineage>
</organism>
<reference evidence="16 17" key="1">
    <citation type="submission" date="2015-09" db="EMBL/GenBank/DDBJ databases">
        <title>Host preference determinants of Valsa canker pathogens revealed by comparative genomics.</title>
        <authorList>
            <person name="Yin Z."/>
            <person name="Huang L."/>
        </authorList>
    </citation>
    <scope>NUCLEOTIDE SEQUENCE [LARGE SCALE GENOMIC DNA]</scope>
    <source>
        <strain evidence="16 17">YSFL</strain>
    </source>
</reference>
<feature type="chain" id="PRO_5019267356" description="laccase" evidence="12">
    <location>
        <begin position="23"/>
        <end position="590"/>
    </location>
</feature>
<comment type="similarity">
    <text evidence="3">Belongs to the multicopper oxidase family.</text>
</comment>
<comment type="catalytic activity">
    <reaction evidence="1">
        <text>4 hydroquinone + O2 = 4 benzosemiquinone + 2 H2O</text>
        <dbReference type="Rhea" id="RHEA:11276"/>
        <dbReference type="ChEBI" id="CHEBI:15377"/>
        <dbReference type="ChEBI" id="CHEBI:15379"/>
        <dbReference type="ChEBI" id="CHEBI:17594"/>
        <dbReference type="ChEBI" id="CHEBI:17977"/>
        <dbReference type="EC" id="1.10.3.2"/>
    </reaction>
</comment>
<dbReference type="InterPro" id="IPR001117">
    <property type="entry name" value="Cu-oxidase_2nd"/>
</dbReference>
<evidence type="ECO:0000256" key="12">
    <source>
        <dbReference type="SAM" id="SignalP"/>
    </source>
</evidence>
<dbReference type="CDD" id="cd13880">
    <property type="entry name" value="CuRO_2_MaLCC_like"/>
    <property type="match status" value="1"/>
</dbReference>
<dbReference type="InterPro" id="IPR045087">
    <property type="entry name" value="Cu-oxidase_fam"/>
</dbReference>
<sequence>MFLIPLPSLLLSGLLSLQLTSAFPSSFNSPEPVLARQVESCNTASNRACWTDGFDINTDYEVDTPITGIVRNYTLTLTEEDNWTGPDGVVKEKVMLVNGDIHGPTIYAQWGDTITVRVINNLETNGTSVHWHGIRQFGSNLQDGVNGITECPLPPGSERTYTYIARQYGTSWYHSHFSAQYGNGVVGAIHIDGPASLPYDIDLGPFILSDYYHKTADELVIYTETNGAPASDNVLFNGTTVDPDTSAGEYAKITLTPGKRHRLRLINTSVENHFQVSIVDHSMTIISSDFVPVNSFTTDSIFIGVGQRYDVTIDASQDVANYWFNVTYGGGGLCGSSNNPYPAAIVQYDGAPDGNPTDEGTAPIDHMCLDTMDISPVVSRTVPTAFTASSGNTMDVHLDLTAPTFVWYINNSSEKVDWDKPVAQYVAENETSFPSDLNTWTVDEEDQWVYWLIENDPNALFSLPHPIHLHGHDFVVLGRSPDTSPITQTTYTFDASLLSGSNPVRRDVTMLPAAGWLVLAFKTDNPGAWLMHCHIAWHVAGGLSVTFLERLSDYRAGMNQTDIDVLDSQCTDWNNYFPSQDPYPQLDSGI</sequence>
<dbReference type="Pfam" id="PF07731">
    <property type="entry name" value="Cu-oxidase_2"/>
    <property type="match status" value="1"/>
</dbReference>
<keyword evidence="5" id="KW-0479">Metal-binding</keyword>
<evidence type="ECO:0000256" key="5">
    <source>
        <dbReference type="ARBA" id="ARBA00022723"/>
    </source>
</evidence>
<evidence type="ECO:0000256" key="8">
    <source>
        <dbReference type="ARBA" id="ARBA00023008"/>
    </source>
</evidence>
<evidence type="ECO:0000256" key="7">
    <source>
        <dbReference type="ARBA" id="ARBA00023002"/>
    </source>
</evidence>
<dbReference type="OrthoDB" id="2121828at2759"/>
<gene>
    <name evidence="16" type="ORF">VSDG_02891</name>
</gene>
<dbReference type="CDD" id="cd13854">
    <property type="entry name" value="CuRO_1_MaLCC_like"/>
    <property type="match status" value="1"/>
</dbReference>
<keyword evidence="17" id="KW-1185">Reference proteome</keyword>
<evidence type="ECO:0000256" key="2">
    <source>
        <dbReference type="ARBA" id="ARBA00001935"/>
    </source>
</evidence>
<evidence type="ECO:0000256" key="6">
    <source>
        <dbReference type="ARBA" id="ARBA00022729"/>
    </source>
</evidence>
<dbReference type="SUPFAM" id="SSF49503">
    <property type="entry name" value="Cupredoxins"/>
    <property type="match status" value="3"/>
</dbReference>
<accession>A0A423WCG9</accession>
<dbReference type="Pfam" id="PF07732">
    <property type="entry name" value="Cu-oxidase_3"/>
    <property type="match status" value="1"/>
</dbReference>
<protein>
    <recommendedName>
        <fullName evidence="4">laccase</fullName>
        <ecNumber evidence="4">1.10.3.2</ecNumber>
    </recommendedName>
</protein>
<evidence type="ECO:0000256" key="11">
    <source>
        <dbReference type="ARBA" id="ARBA00023185"/>
    </source>
</evidence>
<evidence type="ECO:0000259" key="14">
    <source>
        <dbReference type="Pfam" id="PF07731"/>
    </source>
</evidence>
<keyword evidence="8" id="KW-0186">Copper</keyword>
<dbReference type="InterPro" id="IPR011706">
    <property type="entry name" value="Cu-oxidase_C"/>
</dbReference>
<evidence type="ECO:0000256" key="3">
    <source>
        <dbReference type="ARBA" id="ARBA00010609"/>
    </source>
</evidence>
<dbReference type="GO" id="GO:0052716">
    <property type="term" value="F:hydroquinone:oxygen oxidoreductase activity"/>
    <property type="evidence" value="ECO:0007669"/>
    <property type="project" value="UniProtKB-EC"/>
</dbReference>
<dbReference type="PANTHER" id="PTHR11709:SF87">
    <property type="entry name" value="LACCASE"/>
    <property type="match status" value="1"/>
</dbReference>
<dbReference type="Gene3D" id="2.60.40.420">
    <property type="entry name" value="Cupredoxins - blue copper proteins"/>
    <property type="match status" value="3"/>
</dbReference>
<dbReference type="Pfam" id="PF00394">
    <property type="entry name" value="Cu-oxidase"/>
    <property type="match status" value="1"/>
</dbReference>
<evidence type="ECO:0000313" key="17">
    <source>
        <dbReference type="Proteomes" id="UP000284375"/>
    </source>
</evidence>
<keyword evidence="10" id="KW-0325">Glycoprotein</keyword>
<name>A0A423WCG9_CYTCH</name>
<dbReference type="PANTHER" id="PTHR11709">
    <property type="entry name" value="MULTI-COPPER OXIDASE"/>
    <property type="match status" value="1"/>
</dbReference>
<evidence type="ECO:0000259" key="13">
    <source>
        <dbReference type="Pfam" id="PF00394"/>
    </source>
</evidence>
<evidence type="ECO:0000256" key="10">
    <source>
        <dbReference type="ARBA" id="ARBA00023180"/>
    </source>
</evidence>
<comment type="caution">
    <text evidence="16">The sequence shown here is derived from an EMBL/GenBank/DDBJ whole genome shotgun (WGS) entry which is preliminary data.</text>
</comment>
<dbReference type="InterPro" id="IPR008972">
    <property type="entry name" value="Cupredoxin"/>
</dbReference>
<keyword evidence="6 12" id="KW-0732">Signal</keyword>
<dbReference type="PROSITE" id="PS00079">
    <property type="entry name" value="MULTICOPPER_OXIDASE1"/>
    <property type="match status" value="1"/>
</dbReference>
<evidence type="ECO:0000256" key="9">
    <source>
        <dbReference type="ARBA" id="ARBA00023157"/>
    </source>
</evidence>
<feature type="domain" description="Plastocyanin-like" evidence="13">
    <location>
        <begin position="205"/>
        <end position="351"/>
    </location>
</feature>
<dbReference type="GO" id="GO:0046274">
    <property type="term" value="P:lignin catabolic process"/>
    <property type="evidence" value="ECO:0007669"/>
    <property type="project" value="UniProtKB-KW"/>
</dbReference>
<dbReference type="STRING" id="252740.A0A423WCG9"/>
<keyword evidence="9" id="KW-1015">Disulfide bond</keyword>
<dbReference type="PROSITE" id="PS00080">
    <property type="entry name" value="MULTICOPPER_OXIDASE2"/>
    <property type="match status" value="1"/>
</dbReference>
<dbReference type="AlphaFoldDB" id="A0A423WCG9"/>
<proteinExistence type="inferred from homology"/>
<evidence type="ECO:0000256" key="4">
    <source>
        <dbReference type="ARBA" id="ARBA00012297"/>
    </source>
</evidence>
<dbReference type="InterPro" id="IPR002355">
    <property type="entry name" value="Cu_oxidase_Cu_BS"/>
</dbReference>
<dbReference type="EMBL" id="LJZO01000007">
    <property type="protein sequence ID" value="ROW00953.1"/>
    <property type="molecule type" value="Genomic_DNA"/>
</dbReference>
<dbReference type="CDD" id="cd13901">
    <property type="entry name" value="CuRO_3_MaLCC_like"/>
    <property type="match status" value="1"/>
</dbReference>
<dbReference type="Proteomes" id="UP000284375">
    <property type="component" value="Unassembled WGS sequence"/>
</dbReference>